<organism evidence="1 2">
    <name type="scientific">Spirosoma sordidisoli</name>
    <dbReference type="NCBI Taxonomy" id="2502893"/>
    <lineage>
        <taxon>Bacteria</taxon>
        <taxon>Pseudomonadati</taxon>
        <taxon>Bacteroidota</taxon>
        <taxon>Cytophagia</taxon>
        <taxon>Cytophagales</taxon>
        <taxon>Cytophagaceae</taxon>
        <taxon>Spirosoma</taxon>
    </lineage>
</organism>
<dbReference type="RefSeq" id="WP_077922923.1">
    <property type="nucleotide sequence ID" value="NZ_SBLB01000009.1"/>
</dbReference>
<dbReference type="Proteomes" id="UP000290407">
    <property type="component" value="Unassembled WGS sequence"/>
</dbReference>
<gene>
    <name evidence="1" type="ORF">EQG79_25850</name>
</gene>
<dbReference type="AlphaFoldDB" id="A0A4Q2UDE9"/>
<keyword evidence="2" id="KW-1185">Reference proteome</keyword>
<sequence length="220" mass="23994">MKTTILYSCLVASLHLHVPVNTLWRAAPQAPVPCTMSNGQTRPYPCEFKIQAMYLLGKNNEVVGTLTPANTSVKLPRSKAVQVIKSSSGESFIYNVSLDIRRINTASFPPKPSPIPGLKVGFYEVGTSTVTSPISPGEVKPVKRVDIAQALPKPGVRPTRISFTLQLNYTTGAGATIVAPVQYVQVKNPITFTKFPASINQYRDRAEAWLAFNTSVDMTK</sequence>
<proteinExistence type="predicted"/>
<evidence type="ECO:0000313" key="1">
    <source>
        <dbReference type="EMBL" id="RYC67107.1"/>
    </source>
</evidence>
<protein>
    <submittedName>
        <fullName evidence="1">Uncharacterized protein</fullName>
    </submittedName>
</protein>
<reference evidence="1 2" key="1">
    <citation type="submission" date="2019-01" db="EMBL/GenBank/DDBJ databases">
        <title>Spirosoma flava sp. nov., a propanil-degrading bacterium isolated from herbicide-contaminated soil.</title>
        <authorList>
            <person name="Zhang L."/>
            <person name="Jiang J.-D."/>
        </authorList>
    </citation>
    <scope>NUCLEOTIDE SEQUENCE [LARGE SCALE GENOMIC DNA]</scope>
    <source>
        <strain evidence="1 2">TY50</strain>
    </source>
</reference>
<accession>A0A4Q2UDE9</accession>
<evidence type="ECO:0000313" key="2">
    <source>
        <dbReference type="Proteomes" id="UP000290407"/>
    </source>
</evidence>
<dbReference type="EMBL" id="SBLB01000009">
    <property type="protein sequence ID" value="RYC67107.1"/>
    <property type="molecule type" value="Genomic_DNA"/>
</dbReference>
<comment type="caution">
    <text evidence="1">The sequence shown here is derived from an EMBL/GenBank/DDBJ whole genome shotgun (WGS) entry which is preliminary data.</text>
</comment>
<name>A0A4Q2UDE9_9BACT</name>